<comment type="caution">
    <text evidence="1">The sequence shown here is derived from an EMBL/GenBank/DDBJ whole genome shotgun (WGS) entry which is preliminary data.</text>
</comment>
<keyword evidence="2" id="KW-1185">Reference proteome</keyword>
<name>A0A9N7UXM5_PLEPL</name>
<accession>A0A9N7UXM5</accession>
<proteinExistence type="predicted"/>
<protein>
    <submittedName>
        <fullName evidence="1">Uncharacterized protein</fullName>
    </submittedName>
</protein>
<reference evidence="1" key="1">
    <citation type="submission" date="2020-03" db="EMBL/GenBank/DDBJ databases">
        <authorList>
            <person name="Weist P."/>
        </authorList>
    </citation>
    <scope>NUCLEOTIDE SEQUENCE</scope>
</reference>
<sequence>MFMSGDWAGQSWSTLIFFALRNFDVEMEVMSILSNPSGVSSQPQHDFSISPLHSATLDCSPSNVISGSCSQRSAEASIKTVDSPPSSQSYCPPTYGTTSYSMDSAVAAAGYQYSQYGQNPLPYSLRIQGLGYGHIVDYDGGSSIRDPDRNGGSCIVLADRDNKGRSCIMLASDNGGGPRLRWQLMVDPDGGSGQ</sequence>
<evidence type="ECO:0000313" key="1">
    <source>
        <dbReference type="EMBL" id="CAB1441381.1"/>
    </source>
</evidence>
<gene>
    <name evidence="1" type="ORF">PLEPLA_LOCUS29157</name>
</gene>
<organism evidence="1 2">
    <name type="scientific">Pleuronectes platessa</name>
    <name type="common">European plaice</name>
    <dbReference type="NCBI Taxonomy" id="8262"/>
    <lineage>
        <taxon>Eukaryota</taxon>
        <taxon>Metazoa</taxon>
        <taxon>Chordata</taxon>
        <taxon>Craniata</taxon>
        <taxon>Vertebrata</taxon>
        <taxon>Euteleostomi</taxon>
        <taxon>Actinopterygii</taxon>
        <taxon>Neopterygii</taxon>
        <taxon>Teleostei</taxon>
        <taxon>Neoteleostei</taxon>
        <taxon>Acanthomorphata</taxon>
        <taxon>Carangaria</taxon>
        <taxon>Pleuronectiformes</taxon>
        <taxon>Pleuronectoidei</taxon>
        <taxon>Pleuronectidae</taxon>
        <taxon>Pleuronectes</taxon>
    </lineage>
</organism>
<evidence type="ECO:0000313" key="2">
    <source>
        <dbReference type="Proteomes" id="UP001153269"/>
    </source>
</evidence>
<dbReference type="EMBL" id="CADEAL010002635">
    <property type="protein sequence ID" value="CAB1441381.1"/>
    <property type="molecule type" value="Genomic_DNA"/>
</dbReference>
<dbReference type="AlphaFoldDB" id="A0A9N7UXM5"/>
<dbReference type="Proteomes" id="UP001153269">
    <property type="component" value="Unassembled WGS sequence"/>
</dbReference>